<feature type="compositionally biased region" description="Polar residues" evidence="3">
    <location>
        <begin position="1330"/>
        <end position="1345"/>
    </location>
</feature>
<feature type="compositionally biased region" description="Basic and acidic residues" evidence="3">
    <location>
        <begin position="907"/>
        <end position="919"/>
    </location>
</feature>
<keyword evidence="2" id="KW-0067">ATP-binding</keyword>
<dbReference type="GO" id="GO:0005634">
    <property type="term" value="C:nucleus"/>
    <property type="evidence" value="ECO:0007669"/>
    <property type="project" value="TreeGrafter"/>
</dbReference>
<gene>
    <name evidence="5" type="ORF">HAZT_HAZT007499</name>
</gene>
<feature type="compositionally biased region" description="Acidic residues" evidence="3">
    <location>
        <begin position="965"/>
        <end position="974"/>
    </location>
</feature>
<evidence type="ECO:0000256" key="1">
    <source>
        <dbReference type="ARBA" id="ARBA00022741"/>
    </source>
</evidence>
<feature type="region of interest" description="Disordered" evidence="3">
    <location>
        <begin position="1305"/>
        <end position="1531"/>
    </location>
</feature>
<dbReference type="GO" id="GO:0005524">
    <property type="term" value="F:ATP binding"/>
    <property type="evidence" value="ECO:0007669"/>
    <property type="project" value="UniProtKB-KW"/>
</dbReference>
<feature type="region of interest" description="Disordered" evidence="3">
    <location>
        <begin position="886"/>
        <end position="1284"/>
    </location>
</feature>
<sequence>MLHTILSSCGPVATCDLDRSCVGSHLIFNHAACKSLQNPQLTAILVKPNNFYVDWRPSEATKLRPLLMPLLDRIDELLLDWPEHPTLLLVISVVKRVLQFSVTSPLPKLLAGLEAVLLKAAIWEANAHKGVSLVVHLNAIKSQVVEWRAIELHEWKNCIDLVTYNEAFTSKMKWWPHLYDSLSGQDWDPETVQSLAHILRELMENATLGEFESKLLLLDAFHRHLLVSKSPYLDVCNILSNVVNYYTQFMPAVKEALAKQRAEIEKRVKELVKVANYSIATYRDIDQVRSKVDKSCRGLHSLMSKWKKFLRINNRDIWAKDAVEELKLSGEGVWDTKRTTPVTVTSIPPPHPAVSSPMLGVKTGSLLDSLDNYCNKSQKFVGKILESLHYNDCVESVEDVTVSIIEAYQKLSADLSLSTNETDKEVRLRKMKDVMKQRRVSVTRLFKQLADMGVRYHRGNTLWTDDFFAKIFQGSSIVIGTLNLSDSTAKQFTVQWAGCDKYYYRSLNRMQLLLERLTLPHQDLGPDLIKRMRGACKHLMLLSTDLRLQSTQLARNLNILTGLLEDLQQAPSQPTAGVTSYVDVCDKINSLSLFLSLSAAEVCAVIDTRPESGSLIAAQEERQPPSQTSLLQARDFLMVISSKCKNIAHRTGQVLAQFSDDSRPRIVNAAHVQALQSLKCELGDAAETLMQAVALLDPEARGHTCLTRQLLVWVSCWSQASQEVDNWLQSAEVRMPSIEHGDTDMAYVAEVENCTSAALYAIQCLFKKYQEREASSEAALGDDVISEAIVASLLADIKSMKLNYVVKCLTSLVEGVSDSCDAHVLHNLRQMHSLLAQYATLGDNLLLCAAAAGRSLGKLFSVLLAVFYQMANKGFCKPQDLQEEGGAEGKLSFEDDEDSEAAGLAEGEGKKDMSDKLESEDQLESALQEGQKEKPGDKDLKEDNGVEMSEDFEGKLQDMERPEIDEQDDETEKEDENKMDDQMGQTEQGAETLDKKLWNDKEEQGEGNEEEEELEEDDTAEAGDDERESQIVAKDKHKNQKNDKKNKKEDEEDAQPKTDKPEEMEEDRRQPNQPTEEEDDEEDEGNFEDRLAGEENKPQHQPDEDQNKIPDDLNLDEAEEDKPDDEGDHDKEDEENPLDIEKKALFPEGKDLENKNEEEKSEENEDLPEEENQEKDGEEGEKNLDEMENTDKDFKAEEMDEEKDAEEKEEREERRKNAGEAEDEGPKLQHEEEEEKDEEKNNEIEASKDRDTQNNAEAAPMDVDNASKDKTKVRGGVVGCPDFNKYYENCENLLPILLHYDQFTEAPKTDDSGQDRDDDLDEQDEAGESGETTQESLGVGQSQARPQDEEMHEGDTSCVTRDSERPNAPLPEQRRQKQRKPGDVDERKVTGDPNEELRRGLLTSTHKDLHKEDEPHDEAEDNCDNKDAPPEDSSQMRVIKQADEEAEGQAVDAGTRDQAIEAPAPQQDDDASEPEEEGVQQQLMEVDDDEEEEDSSKTEKLEAEKQRGRGKEHKQGLETERGEGEKLEDEKMETEGEFVLEHTVQRPPETYFHTLLEQEELTTEAQFEDDVQATSARLEASRLALTRPDDDACHSWATHQAQVAPYAAQLSDQLRLILEPTEASRLKGDYKTGKRLNMRKVIGYIASHFLKDKIWLRRTQPSKRAYHVLLAIDDSESMKAVRAEDLAKQSISLVSQALTKLEVGKFGVVSFGSSTTLLHPLDESFSDASGAKVFANLNFEQQESKFVELLESSVALFRDARGGTVAHSDTAQILLIVSDGQTHARSEALRAAVRAARNDRIFVVFFVLDASENHSFYDIKVWDNVQLTLKPLAEEFPFPFYLVVRDLATLPHVLADALRR</sequence>
<accession>A0A6A0H5U7</accession>
<evidence type="ECO:0000256" key="3">
    <source>
        <dbReference type="SAM" id="MobiDB-lite"/>
    </source>
</evidence>
<feature type="compositionally biased region" description="Basic and acidic residues" evidence="3">
    <location>
        <begin position="992"/>
        <end position="1004"/>
    </location>
</feature>
<protein>
    <recommendedName>
        <fullName evidence="4">VWFA domain-containing protein</fullName>
    </recommendedName>
</protein>
<dbReference type="InterPro" id="IPR036465">
    <property type="entry name" value="vWFA_dom_sf"/>
</dbReference>
<feature type="compositionally biased region" description="Basic and acidic residues" evidence="3">
    <location>
        <begin position="1238"/>
        <end position="1252"/>
    </location>
</feature>
<feature type="compositionally biased region" description="Acidic residues" evidence="3">
    <location>
        <begin position="1467"/>
        <end position="1478"/>
    </location>
</feature>
<reference evidence="5" key="3">
    <citation type="submission" date="2019-06" db="EMBL/GenBank/DDBJ databases">
        <authorList>
            <person name="Poynton C."/>
            <person name="Hasenbein S."/>
            <person name="Benoit J.B."/>
            <person name="Sepulveda M.S."/>
            <person name="Poelchau M.F."/>
            <person name="Murali S.C."/>
            <person name="Chen S."/>
            <person name="Glastad K.M."/>
            <person name="Werren J.H."/>
            <person name="Vineis J.H."/>
            <person name="Bowen J.L."/>
            <person name="Friedrich M."/>
            <person name="Jones J."/>
            <person name="Robertson H.M."/>
            <person name="Feyereisen R."/>
            <person name="Mechler-Hickson A."/>
            <person name="Mathers N."/>
            <person name="Lee C.E."/>
            <person name="Colbourne J.K."/>
            <person name="Biales A."/>
            <person name="Johnston J.S."/>
            <person name="Wellborn G.A."/>
            <person name="Rosendale A.J."/>
            <person name="Cridge A.G."/>
            <person name="Munoz-Torres M.C."/>
            <person name="Bain P.A."/>
            <person name="Manny A.R."/>
            <person name="Major K.M."/>
            <person name="Lambert F.N."/>
            <person name="Vulpe C.D."/>
            <person name="Tuck P."/>
            <person name="Blalock B.J."/>
            <person name="Lin Y.-Y."/>
            <person name="Smith M.E."/>
            <person name="Ochoa-Acuna H."/>
            <person name="Chen M.-J.M."/>
            <person name="Childers C.P."/>
            <person name="Qu J."/>
            <person name="Dugan S."/>
            <person name="Lee S.L."/>
            <person name="Chao H."/>
            <person name="Dinh H."/>
            <person name="Han Y."/>
            <person name="Doddapaneni H."/>
            <person name="Worley K.C."/>
            <person name="Muzny D.M."/>
            <person name="Gibbs R.A."/>
            <person name="Richards S."/>
        </authorList>
    </citation>
    <scope>NUCLEOTIDE SEQUENCE</scope>
    <source>
        <strain evidence="5">HAZT.00-mixed</strain>
        <tissue evidence="5">Whole organism</tissue>
    </source>
</reference>
<feature type="compositionally biased region" description="Basic and acidic residues" evidence="3">
    <location>
        <begin position="1180"/>
        <end position="1197"/>
    </location>
</feature>
<evidence type="ECO:0000313" key="5">
    <source>
        <dbReference type="EMBL" id="KAA0198832.1"/>
    </source>
</evidence>
<proteinExistence type="predicted"/>
<feature type="non-terminal residue" evidence="5">
    <location>
        <position position="1860"/>
    </location>
</feature>
<dbReference type="Pfam" id="PF00092">
    <property type="entry name" value="VWA"/>
    <property type="match status" value="1"/>
</dbReference>
<feature type="compositionally biased region" description="Basic and acidic residues" evidence="3">
    <location>
        <begin position="930"/>
        <end position="944"/>
    </location>
</feature>
<feature type="compositionally biased region" description="Basic and acidic residues" evidence="3">
    <location>
        <begin position="1495"/>
        <end position="1529"/>
    </location>
</feature>
<dbReference type="GO" id="GO:0000055">
    <property type="term" value="P:ribosomal large subunit export from nucleus"/>
    <property type="evidence" value="ECO:0007669"/>
    <property type="project" value="TreeGrafter"/>
</dbReference>
<feature type="compositionally biased region" description="Basic and acidic residues" evidence="3">
    <location>
        <begin position="1205"/>
        <end position="1230"/>
    </location>
</feature>
<feature type="compositionally biased region" description="Acidic residues" evidence="3">
    <location>
        <begin position="1075"/>
        <end position="1086"/>
    </location>
</feature>
<keyword evidence="1" id="KW-0547">Nucleotide-binding</keyword>
<feature type="domain" description="VWFA" evidence="4">
    <location>
        <begin position="1667"/>
        <end position="1858"/>
    </location>
</feature>
<comment type="caution">
    <text evidence="5">The sequence shown here is derived from an EMBL/GenBank/DDBJ whole genome shotgun (WGS) entry which is preliminary data.</text>
</comment>
<organism evidence="5">
    <name type="scientific">Hyalella azteca</name>
    <name type="common">Amphipod</name>
    <dbReference type="NCBI Taxonomy" id="294128"/>
    <lineage>
        <taxon>Eukaryota</taxon>
        <taxon>Metazoa</taxon>
        <taxon>Ecdysozoa</taxon>
        <taxon>Arthropoda</taxon>
        <taxon>Crustacea</taxon>
        <taxon>Multicrustacea</taxon>
        <taxon>Malacostraca</taxon>
        <taxon>Eumalacostraca</taxon>
        <taxon>Peracarida</taxon>
        <taxon>Amphipoda</taxon>
        <taxon>Senticaudata</taxon>
        <taxon>Talitrida</taxon>
        <taxon>Talitroidea</taxon>
        <taxon>Hyalellidae</taxon>
        <taxon>Hyalella</taxon>
    </lineage>
</organism>
<feature type="compositionally biased region" description="Basic and acidic residues" evidence="3">
    <location>
        <begin position="1087"/>
        <end position="1111"/>
    </location>
</feature>
<feature type="compositionally biased region" description="Acidic residues" evidence="3">
    <location>
        <begin position="1159"/>
        <end position="1179"/>
    </location>
</feature>
<reference evidence="5" key="1">
    <citation type="submission" date="2014-08" db="EMBL/GenBank/DDBJ databases">
        <authorList>
            <person name="Murali S."/>
            <person name="Richards S."/>
            <person name="Bandaranaike D."/>
            <person name="Bellair M."/>
            <person name="Blankenburg K."/>
            <person name="Chao H."/>
            <person name="Dinh H."/>
            <person name="Doddapaneni H."/>
            <person name="Dugan-Rocha S."/>
            <person name="Elkadiri S."/>
            <person name="Gnanaolivu R."/>
            <person name="Hughes D."/>
            <person name="Lee S."/>
            <person name="Li M."/>
            <person name="Ming W."/>
            <person name="Munidasa M."/>
            <person name="Muniz J."/>
            <person name="Nguyen L."/>
            <person name="Osuji N."/>
            <person name="Pu L.-L."/>
            <person name="Puazo M."/>
            <person name="Skinner E."/>
            <person name="Qu C."/>
            <person name="Quiroz J."/>
            <person name="Raj R."/>
            <person name="Weissenberger G."/>
            <person name="Xin Y."/>
            <person name="Zou X."/>
            <person name="Han Y."/>
            <person name="Worley K."/>
            <person name="Muzny D."/>
            <person name="Gibbs R."/>
        </authorList>
    </citation>
    <scope>NUCLEOTIDE SEQUENCE</scope>
    <source>
        <strain evidence="5">HAZT.00-mixed</strain>
        <tissue evidence="5">Whole organism</tissue>
    </source>
</reference>
<dbReference type="Gene3D" id="3.40.50.410">
    <property type="entry name" value="von Willebrand factor, type A domain"/>
    <property type="match status" value="1"/>
</dbReference>
<dbReference type="SMART" id="SM00327">
    <property type="entry name" value="VWA"/>
    <property type="match status" value="1"/>
</dbReference>
<feature type="compositionally biased region" description="Acidic residues" evidence="3">
    <location>
        <begin position="1485"/>
        <end position="1494"/>
    </location>
</feature>
<feature type="compositionally biased region" description="Basic and acidic residues" evidence="3">
    <location>
        <begin position="952"/>
        <end position="964"/>
    </location>
</feature>
<feature type="compositionally biased region" description="Acidic residues" evidence="3">
    <location>
        <begin position="1005"/>
        <end position="1027"/>
    </location>
</feature>
<dbReference type="SUPFAM" id="SSF53300">
    <property type="entry name" value="vWA-like"/>
    <property type="match status" value="1"/>
</dbReference>
<dbReference type="InterPro" id="IPR002035">
    <property type="entry name" value="VWF_A"/>
</dbReference>
<feature type="compositionally biased region" description="Basic and acidic residues" evidence="3">
    <location>
        <begin position="1040"/>
        <end position="1070"/>
    </location>
</feature>
<dbReference type="GO" id="GO:0030687">
    <property type="term" value="C:preribosome, large subunit precursor"/>
    <property type="evidence" value="ECO:0007669"/>
    <property type="project" value="TreeGrafter"/>
</dbReference>
<name>A0A6A0H5U7_HYAAZ</name>
<feature type="compositionally biased region" description="Acidic residues" evidence="3">
    <location>
        <begin position="1113"/>
        <end position="1138"/>
    </location>
</feature>
<evidence type="ECO:0000259" key="4">
    <source>
        <dbReference type="PROSITE" id="PS50234"/>
    </source>
</evidence>
<evidence type="ECO:0000256" key="2">
    <source>
        <dbReference type="ARBA" id="ARBA00022840"/>
    </source>
</evidence>
<feature type="compositionally biased region" description="Basic and acidic residues" evidence="3">
    <location>
        <begin position="1372"/>
        <end position="1414"/>
    </location>
</feature>
<feature type="compositionally biased region" description="Basic and acidic residues" evidence="3">
    <location>
        <begin position="1139"/>
        <end position="1158"/>
    </location>
</feature>
<reference evidence="5" key="2">
    <citation type="journal article" date="2018" name="Environ. Sci. Technol.">
        <title>The Toxicogenome of Hyalella azteca: A Model for Sediment Ecotoxicology and Evolutionary Toxicology.</title>
        <authorList>
            <person name="Poynton H.C."/>
            <person name="Hasenbein S."/>
            <person name="Benoit J.B."/>
            <person name="Sepulveda M.S."/>
            <person name="Poelchau M.F."/>
            <person name="Hughes D.S.T."/>
            <person name="Murali S.C."/>
            <person name="Chen S."/>
            <person name="Glastad K.M."/>
            <person name="Goodisman M.A.D."/>
            <person name="Werren J.H."/>
            <person name="Vineis J.H."/>
            <person name="Bowen J.L."/>
            <person name="Friedrich M."/>
            <person name="Jones J."/>
            <person name="Robertson H.M."/>
            <person name="Feyereisen R."/>
            <person name="Mechler-Hickson A."/>
            <person name="Mathers N."/>
            <person name="Lee C.E."/>
            <person name="Colbourne J.K."/>
            <person name="Biales A."/>
            <person name="Johnston J.S."/>
            <person name="Wellborn G.A."/>
            <person name="Rosendale A.J."/>
            <person name="Cridge A.G."/>
            <person name="Munoz-Torres M.C."/>
            <person name="Bain P.A."/>
            <person name="Manny A.R."/>
            <person name="Major K.M."/>
            <person name="Lambert F.N."/>
            <person name="Vulpe C.D."/>
            <person name="Tuck P."/>
            <person name="Blalock B.J."/>
            <person name="Lin Y.Y."/>
            <person name="Smith M.E."/>
            <person name="Ochoa-Acuna H."/>
            <person name="Chen M.M."/>
            <person name="Childers C.P."/>
            <person name="Qu J."/>
            <person name="Dugan S."/>
            <person name="Lee S.L."/>
            <person name="Chao H."/>
            <person name="Dinh H."/>
            <person name="Han Y."/>
            <person name="Doddapaneni H."/>
            <person name="Worley K.C."/>
            <person name="Muzny D.M."/>
            <person name="Gibbs R.A."/>
            <person name="Richards S."/>
        </authorList>
    </citation>
    <scope>NUCLEOTIDE SEQUENCE</scope>
    <source>
        <strain evidence="5">HAZT.00-mixed</strain>
        <tissue evidence="5">Whole organism</tissue>
    </source>
</reference>
<dbReference type="EMBL" id="JQDR03007276">
    <property type="protein sequence ID" value="KAA0198832.1"/>
    <property type="molecule type" value="Genomic_DNA"/>
</dbReference>
<dbReference type="PANTHER" id="PTHR48103:SF2">
    <property type="entry name" value="MIDASIN"/>
    <property type="match status" value="1"/>
</dbReference>
<dbReference type="GO" id="GO:0000027">
    <property type="term" value="P:ribosomal large subunit assembly"/>
    <property type="evidence" value="ECO:0007669"/>
    <property type="project" value="TreeGrafter"/>
</dbReference>
<feature type="compositionally biased region" description="Basic and acidic residues" evidence="3">
    <location>
        <begin position="1346"/>
        <end position="1365"/>
    </location>
</feature>
<dbReference type="Proteomes" id="UP000711488">
    <property type="component" value="Unassembled WGS sequence"/>
</dbReference>
<feature type="compositionally biased region" description="Acidic residues" evidence="3">
    <location>
        <begin position="1316"/>
        <end position="1328"/>
    </location>
</feature>
<dbReference type="PANTHER" id="PTHR48103">
    <property type="entry name" value="MIDASIN-RELATED"/>
    <property type="match status" value="1"/>
</dbReference>
<dbReference type="PROSITE" id="PS50234">
    <property type="entry name" value="VWFA"/>
    <property type="match status" value="1"/>
</dbReference>